<protein>
    <submittedName>
        <fullName evidence="2">Uncharacterized protein</fullName>
    </submittedName>
</protein>
<reference evidence="2 3" key="1">
    <citation type="submission" date="2013-07" db="EMBL/GenBank/DDBJ databases">
        <title>Comparative Genomic and Metabolomic Analysis of Twelve Strains of Pseudoalteromonas luteoviolacea.</title>
        <authorList>
            <person name="Vynne N.G."/>
            <person name="Mansson M."/>
            <person name="Gram L."/>
        </authorList>
    </citation>
    <scope>NUCLEOTIDE SEQUENCE [LARGE SCALE GENOMIC DNA]</scope>
    <source>
        <strain evidence="2 3">S4060-1</strain>
    </source>
</reference>
<comment type="caution">
    <text evidence="2">The sequence shown here is derived from an EMBL/GenBank/DDBJ whole genome shotgun (WGS) entry which is preliminary data.</text>
</comment>
<organism evidence="2 3">
    <name type="scientific">Pseudoalteromonas luteoviolacea S4060-1</name>
    <dbReference type="NCBI Taxonomy" id="1365257"/>
    <lineage>
        <taxon>Bacteria</taxon>
        <taxon>Pseudomonadati</taxon>
        <taxon>Pseudomonadota</taxon>
        <taxon>Gammaproteobacteria</taxon>
        <taxon>Alteromonadales</taxon>
        <taxon>Pseudoalteromonadaceae</taxon>
        <taxon>Pseudoalteromonas</taxon>
    </lineage>
</organism>
<feature type="transmembrane region" description="Helical" evidence="1">
    <location>
        <begin position="33"/>
        <end position="50"/>
    </location>
</feature>
<dbReference type="AlphaFoldDB" id="A0A161Z1M7"/>
<dbReference type="EMBL" id="AUXX01000001">
    <property type="protein sequence ID" value="KZN70319.1"/>
    <property type="molecule type" value="Genomic_DNA"/>
</dbReference>
<gene>
    <name evidence="2" type="ORF">N478_00015</name>
</gene>
<dbReference type="PATRIC" id="fig|1365257.3.peg.3"/>
<keyword evidence="1" id="KW-0812">Transmembrane</keyword>
<keyword evidence="1" id="KW-0472">Membrane</keyword>
<name>A0A161Z1M7_9GAMM</name>
<evidence type="ECO:0000313" key="3">
    <source>
        <dbReference type="Proteomes" id="UP000076661"/>
    </source>
</evidence>
<keyword evidence="1" id="KW-1133">Transmembrane helix</keyword>
<proteinExistence type="predicted"/>
<sequence length="209" mass="23336">MELKEKVKRFEVFLVLLAILLAVLWFLNPEGNYEPILVLIGLIITFFEVLRRRATSRGEIAVQGLAHEAQENNNLDNALNPIQSSGISIEDILAGIDPQNYTGIQITQFVKRNSGIEVVWQVKVHNIKPAFEHDPESDLYLVFSPESQEGESFPEVIVAVFNRCFEGDLAAISSGDKAIIKGRVSFSELAGEYSLTLKDSELVRFSKIA</sequence>
<accession>A0A161Z1M7</accession>
<feature type="transmembrane region" description="Helical" evidence="1">
    <location>
        <begin position="12"/>
        <end position="27"/>
    </location>
</feature>
<evidence type="ECO:0000256" key="1">
    <source>
        <dbReference type="SAM" id="Phobius"/>
    </source>
</evidence>
<dbReference type="Proteomes" id="UP000076661">
    <property type="component" value="Unassembled WGS sequence"/>
</dbReference>
<evidence type="ECO:0000313" key="2">
    <source>
        <dbReference type="EMBL" id="KZN70319.1"/>
    </source>
</evidence>